<feature type="non-terminal residue" evidence="1">
    <location>
        <position position="1"/>
    </location>
</feature>
<gene>
    <name evidence="1" type="ORF">GLOINDRAFT_84140</name>
</gene>
<organism evidence="1">
    <name type="scientific">Rhizophagus irregularis (strain DAOM 181602 / DAOM 197198 / MUCL 43194)</name>
    <name type="common">Arbuscular mycorrhizal fungus</name>
    <name type="synonym">Glomus intraradices</name>
    <dbReference type="NCBI Taxonomy" id="747089"/>
    <lineage>
        <taxon>Eukaryota</taxon>
        <taxon>Fungi</taxon>
        <taxon>Fungi incertae sedis</taxon>
        <taxon>Mucoromycota</taxon>
        <taxon>Glomeromycotina</taxon>
        <taxon>Glomeromycetes</taxon>
        <taxon>Glomerales</taxon>
        <taxon>Glomeraceae</taxon>
        <taxon>Rhizophagus</taxon>
    </lineage>
</organism>
<dbReference type="AlphaFoldDB" id="U9UQT8"/>
<protein>
    <submittedName>
        <fullName evidence="1">Uncharacterized protein</fullName>
    </submittedName>
</protein>
<dbReference type="EMBL" id="KI279659">
    <property type="protein sequence ID" value="ESA17956.1"/>
    <property type="molecule type" value="Genomic_DNA"/>
</dbReference>
<dbReference type="HOGENOM" id="CLU_475365_0_0_1"/>
<evidence type="ECO:0000313" key="1">
    <source>
        <dbReference type="EMBL" id="ESA17956.1"/>
    </source>
</evidence>
<sequence>FTVSEEQTSAPIIDIPVHNDSDFVGCFVEALVAKSLGIQWKSLKISLSTSRSSLQHCKPGIYQLRAGEYYAVLQPWMQWNSQRISKFVSSFNIQPEYNFAQLEFSISAGTQWTVSSRLKSFTPSVLQLAQTTQTIRAILGAQELEYQKIVIMEITPTVLHAAHLNQTAIYSAMIGSHNGTLLNTRDGRQWFLQVSPSSNAYVNDVARALIALKSSTAAILSIRNNRLVHRPKSPAYVAVDVLVLHDADNEFPVEIGGIVFAPGTNNIYSVFHKTLDGVVEDREEFSGLRILDRSRLATSFTQTITSLHEWIKTVAPLGTLLFWGPTNYDLICVHLSDYECIDIKEYYLYWNANSGSKKGEKQTDDTLIEATWKVLEPLLRENKNSLIFVPGRAYEHSAMIATVFNIYWDLQRSTLRAISLETDRLALEYVSSTYFKGLRKYPMNLGSYLKDAFGVTHTSVDIIVHGGLNCHDGVIAMDKSYGLIREVIGDLLLWLRNLQNLYSHMTLLTFVQSVTCIAYDSNCAIFYCMKFITRVLHNVILDDITPNKSYDSIISRGNIFSKKVSQSVDFIHGV</sequence>
<accession>U9UQT8</accession>
<proteinExistence type="predicted"/>
<name>U9UQT8_RHIID</name>
<dbReference type="VEuPathDB" id="FungiDB:RhiirFUN_011360"/>
<reference evidence="1" key="1">
    <citation type="submission" date="2013-07" db="EMBL/GenBank/DDBJ databases">
        <title>The genome of an arbuscular mycorrhizal fungus provides insights into the evolution of the oldest plant symbiosis.</title>
        <authorList>
            <consortium name="DOE Joint Genome Institute"/>
            <person name="Tisserant E."/>
            <person name="Malbreil M."/>
            <person name="Kuo A."/>
            <person name="Kohler A."/>
            <person name="Symeonidi A."/>
            <person name="Balestrini R."/>
            <person name="Charron P."/>
            <person name="Duensing N."/>
            <person name="Frei-dit-Frey N."/>
            <person name="Gianinazzi-Pearson V."/>
            <person name="Gilbert B."/>
            <person name="Handa Y."/>
            <person name="Hijri M."/>
            <person name="Kaul R."/>
            <person name="Kawaguchi M."/>
            <person name="Krajinski F."/>
            <person name="Lammers P."/>
            <person name="Lapierre D."/>
            <person name="Masclaux F.G."/>
            <person name="Murat C."/>
            <person name="Morin E."/>
            <person name="Ndikumana S."/>
            <person name="Pagni M."/>
            <person name="Petitpierre D."/>
            <person name="Requena N."/>
            <person name="Rosikiewicz P."/>
            <person name="Riley R."/>
            <person name="Saito K."/>
            <person name="San Clemente H."/>
            <person name="Shapiro H."/>
            <person name="van Tuinen D."/>
            <person name="Becard G."/>
            <person name="Bonfante P."/>
            <person name="Paszkowski U."/>
            <person name="Shachar-Hill Y."/>
            <person name="Young J.P."/>
            <person name="Sanders I.R."/>
            <person name="Henrissat B."/>
            <person name="Rensing S.A."/>
            <person name="Grigoriev I.V."/>
            <person name="Corradi N."/>
            <person name="Roux C."/>
            <person name="Martin F."/>
        </authorList>
    </citation>
    <scope>NUCLEOTIDE SEQUENCE</scope>
    <source>
        <strain evidence="1">DAOM 197198</strain>
    </source>
</reference>